<feature type="domain" description="Tail knob protein gp9 C-terminal" evidence="1">
    <location>
        <begin position="109"/>
        <end position="385"/>
    </location>
</feature>
<evidence type="ECO:0000313" key="2">
    <source>
        <dbReference type="EMBL" id="AWG96516.1"/>
    </source>
</evidence>
<organism evidence="2 3">
    <name type="scientific">Clostridium phage CPS2</name>
    <dbReference type="NCBI Taxonomy" id="2175605"/>
    <lineage>
        <taxon>Viruses</taxon>
        <taxon>Duplodnaviria</taxon>
        <taxon>Heunggongvirae</taxon>
        <taxon>Uroviricota</taxon>
        <taxon>Caudoviricetes</taxon>
        <taxon>Guelinviridae</taxon>
        <taxon>Brucesealvirus</taxon>
        <taxon>Brucesealvirus CPS2</taxon>
    </lineage>
</organism>
<proteinExistence type="predicted"/>
<keyword evidence="3" id="KW-1185">Reference proteome</keyword>
<protein>
    <submittedName>
        <fullName evidence="2">Tail protein</fullName>
    </submittedName>
</protein>
<evidence type="ECO:0000313" key="3">
    <source>
        <dbReference type="Proteomes" id="UP000258330"/>
    </source>
</evidence>
<evidence type="ECO:0000259" key="1">
    <source>
        <dbReference type="Pfam" id="PF20934"/>
    </source>
</evidence>
<reference evidence="2 3" key="1">
    <citation type="journal article" date="2018" name="Viruses">
        <title>Clostridium perfringens Virulent Bacteriophage CPS2 and Its Thermostable Endolysin LysCPS2.</title>
        <authorList>
            <person name="Ha E."/>
            <person name="Son B."/>
            <person name="Ryu S."/>
        </authorList>
    </citation>
    <scope>NUCLEOTIDE SEQUENCE [LARGE SCALE GENOMIC DNA]</scope>
</reference>
<dbReference type="Pfam" id="PF20934">
    <property type="entry name" value="phi29_gp9_C"/>
    <property type="match status" value="1"/>
</dbReference>
<dbReference type="InterPro" id="IPR048710">
    <property type="entry name" value="Gp9_C"/>
</dbReference>
<dbReference type="EMBL" id="MH248069">
    <property type="protein sequence ID" value="AWG96516.1"/>
    <property type="molecule type" value="Genomic_DNA"/>
</dbReference>
<sequence>MQDRWNTKIIYNDNEYTESVYTGMYFYLIDESNNSCLDIMGNCNAIHSLWFSPILERQDFTLLDVEYDVDRFGKIAGISIDSTPNLDRILTVNNCVKQIGSFPCYKRLRTNSKYRNWQNESRLYNYPYSYAMICDYINQPFEIQYHLVPTHNIDIYAKAFVSDKGMYSLYVKNYKGDINGNMEASINSAPLDMPVSSSAYSQYSSSQKASALFNMQTSIDNARAGGFQSMVNSALGINPLNPLSGLAGGMNIGMTMYRTQMATEQAIGQKSAMEKDLLNTPRTMVNSSSDIGFSLLNSNNTMQLVRFGITDEYLNRLGDYFAMYGYKQSKMMVVNYRDRHYYNYIKTIGANITPNSWAGIPKEHLRELKEIFNNGVTVWHMDREGVEFLNYNYDNYEVD</sequence>
<dbReference type="Proteomes" id="UP000258330">
    <property type="component" value="Segment"/>
</dbReference>
<name>A0A343X840_9CAUD</name>
<accession>A0A343X840</accession>
<gene>
    <name evidence="2" type="ORF">CPS2_9</name>
</gene>